<dbReference type="InterPro" id="IPR021215">
    <property type="entry name" value="DUF2752"/>
</dbReference>
<feature type="transmembrane region" description="Helical" evidence="1">
    <location>
        <begin position="7"/>
        <end position="27"/>
    </location>
</feature>
<organism evidence="2 3">
    <name type="scientific">Anaerococcus kampingae</name>
    <dbReference type="NCBI Taxonomy" id="3115614"/>
    <lineage>
        <taxon>Bacteria</taxon>
        <taxon>Bacillati</taxon>
        <taxon>Bacillota</taxon>
        <taxon>Tissierellia</taxon>
        <taxon>Tissierellales</taxon>
        <taxon>Peptoniphilaceae</taxon>
        <taxon>Anaerococcus</taxon>
    </lineage>
</organism>
<dbReference type="RefSeq" id="WP_311531152.1">
    <property type="nucleotide sequence ID" value="NZ_JBGMEF010000016.1"/>
</dbReference>
<proteinExistence type="predicted"/>
<feature type="transmembrane region" description="Helical" evidence="1">
    <location>
        <begin position="90"/>
        <end position="107"/>
    </location>
</feature>
<evidence type="ECO:0000313" key="2">
    <source>
        <dbReference type="EMBL" id="MFO3666806.1"/>
    </source>
</evidence>
<keyword evidence="1" id="KW-1133">Transmembrane helix</keyword>
<sequence>MKDKTKDFIFFILAIIIFYALLFALGFTCPIKALTGISCPSCGMTRAYFSLLRLKPSLAFAYHPLYPLPAIVLVAYIFRGKLSDRFKKIAIALGLILVFAVYFIRMADPSDDIVVCRPRDSIIYKAYESIIKK</sequence>
<protein>
    <submittedName>
        <fullName evidence="2">DUF2752 domain-containing protein</fullName>
    </submittedName>
</protein>
<name>A0ABW9MBW1_9FIRM</name>
<keyword evidence="1" id="KW-0472">Membrane</keyword>
<keyword evidence="1" id="KW-0812">Transmembrane</keyword>
<dbReference type="Proteomes" id="UP001637994">
    <property type="component" value="Unassembled WGS sequence"/>
</dbReference>
<gene>
    <name evidence="2" type="ORF">ACCQ42_03370</name>
</gene>
<keyword evidence="3" id="KW-1185">Reference proteome</keyword>
<dbReference type="EMBL" id="JBGMEF010000016">
    <property type="protein sequence ID" value="MFO3666806.1"/>
    <property type="molecule type" value="Genomic_DNA"/>
</dbReference>
<dbReference type="Pfam" id="PF10825">
    <property type="entry name" value="DUF2752"/>
    <property type="match status" value="1"/>
</dbReference>
<accession>A0ABW9MBW1</accession>
<evidence type="ECO:0000313" key="3">
    <source>
        <dbReference type="Proteomes" id="UP001637994"/>
    </source>
</evidence>
<comment type="caution">
    <text evidence="2">The sequence shown here is derived from an EMBL/GenBank/DDBJ whole genome shotgun (WGS) entry which is preliminary data.</text>
</comment>
<feature type="transmembrane region" description="Helical" evidence="1">
    <location>
        <begin position="60"/>
        <end position="78"/>
    </location>
</feature>
<evidence type="ECO:0000256" key="1">
    <source>
        <dbReference type="SAM" id="Phobius"/>
    </source>
</evidence>
<reference evidence="2 3" key="1">
    <citation type="journal article" date="2025" name="Anaerobe">
        <title>Description of Anaerococcus kampingiae sp. nov., Anaerococcus groningensis sp. nov., Anaerococcus martiniensis sp. nov., and Anaerococcus cruorum sp. nov., isolated from human clinical specimens.</title>
        <authorList>
            <person name="Boiten K.E."/>
            <person name="Meijer J."/>
            <person name="van Wezel E.M."/>
            <person name="Veloo A.C.M."/>
        </authorList>
    </citation>
    <scope>NUCLEOTIDE SEQUENCE [LARGE SCALE GENOMIC DNA]</scope>
    <source>
        <strain evidence="2 3">ENR0874</strain>
    </source>
</reference>